<proteinExistence type="predicted"/>
<dbReference type="EMBL" id="GBXM01033024">
    <property type="protein sequence ID" value="JAH75553.1"/>
    <property type="molecule type" value="Transcribed_RNA"/>
</dbReference>
<reference evidence="1" key="2">
    <citation type="journal article" date="2015" name="Fish Shellfish Immunol.">
        <title>Early steps in the European eel (Anguilla anguilla)-Vibrio vulnificus interaction in the gills: Role of the RtxA13 toxin.</title>
        <authorList>
            <person name="Callol A."/>
            <person name="Pajuelo D."/>
            <person name="Ebbesson L."/>
            <person name="Teles M."/>
            <person name="MacKenzie S."/>
            <person name="Amaro C."/>
        </authorList>
    </citation>
    <scope>NUCLEOTIDE SEQUENCE</scope>
</reference>
<reference evidence="1" key="1">
    <citation type="submission" date="2014-11" db="EMBL/GenBank/DDBJ databases">
        <authorList>
            <person name="Amaro Gonzalez C."/>
        </authorList>
    </citation>
    <scope>NUCLEOTIDE SEQUENCE</scope>
</reference>
<sequence length="26" mass="2826">MAGNDITNHLEPNHALSLISDTLLVH</sequence>
<dbReference type="AlphaFoldDB" id="A0A0E9VEB6"/>
<evidence type="ECO:0000313" key="1">
    <source>
        <dbReference type="EMBL" id="JAH75553.1"/>
    </source>
</evidence>
<organism evidence="1">
    <name type="scientific">Anguilla anguilla</name>
    <name type="common">European freshwater eel</name>
    <name type="synonym">Muraena anguilla</name>
    <dbReference type="NCBI Taxonomy" id="7936"/>
    <lineage>
        <taxon>Eukaryota</taxon>
        <taxon>Metazoa</taxon>
        <taxon>Chordata</taxon>
        <taxon>Craniata</taxon>
        <taxon>Vertebrata</taxon>
        <taxon>Euteleostomi</taxon>
        <taxon>Actinopterygii</taxon>
        <taxon>Neopterygii</taxon>
        <taxon>Teleostei</taxon>
        <taxon>Anguilliformes</taxon>
        <taxon>Anguillidae</taxon>
        <taxon>Anguilla</taxon>
    </lineage>
</organism>
<protein>
    <submittedName>
        <fullName evidence="1">Uncharacterized protein</fullName>
    </submittedName>
</protein>
<accession>A0A0E9VEB6</accession>
<name>A0A0E9VEB6_ANGAN</name>